<feature type="transmembrane region" description="Helical" evidence="1">
    <location>
        <begin position="20"/>
        <end position="39"/>
    </location>
</feature>
<proteinExistence type="predicted"/>
<evidence type="ECO:0000313" key="2">
    <source>
        <dbReference type="EMBL" id="KAL2488920.1"/>
    </source>
</evidence>
<gene>
    <name evidence="2" type="ORF">Fot_42212</name>
</gene>
<evidence type="ECO:0000256" key="1">
    <source>
        <dbReference type="SAM" id="Phobius"/>
    </source>
</evidence>
<sequence length="130" mass="14610">MGSVSVLVYYDGDWDEAHTYNDYLAVLIIVPLECTYVNLVGMIMKELKNDDSEDAITIQYQVLANGPLIWTCNDSSLSFYIHVKKNECDLTKFPLCVDLEKVKGSGDNLGYLCNSISETYTEGFRKTSIA</sequence>
<reference evidence="3" key="1">
    <citation type="submission" date="2024-07" db="EMBL/GenBank/DDBJ databases">
        <title>Two chromosome-level genome assemblies of Korean endemic species Abeliophyllum distichum and Forsythia ovata (Oleaceae).</title>
        <authorList>
            <person name="Jang H."/>
        </authorList>
    </citation>
    <scope>NUCLEOTIDE SEQUENCE [LARGE SCALE GENOMIC DNA]</scope>
</reference>
<dbReference type="AlphaFoldDB" id="A0ABD1RKI5"/>
<dbReference type="Proteomes" id="UP001604277">
    <property type="component" value="Unassembled WGS sequence"/>
</dbReference>
<protein>
    <submittedName>
        <fullName evidence="2">Uncharacterized protein</fullName>
    </submittedName>
</protein>
<keyword evidence="3" id="KW-1185">Reference proteome</keyword>
<name>A0ABD1RKI5_9LAMI</name>
<keyword evidence="1" id="KW-0472">Membrane</keyword>
<organism evidence="2 3">
    <name type="scientific">Forsythia ovata</name>
    <dbReference type="NCBI Taxonomy" id="205694"/>
    <lineage>
        <taxon>Eukaryota</taxon>
        <taxon>Viridiplantae</taxon>
        <taxon>Streptophyta</taxon>
        <taxon>Embryophyta</taxon>
        <taxon>Tracheophyta</taxon>
        <taxon>Spermatophyta</taxon>
        <taxon>Magnoliopsida</taxon>
        <taxon>eudicotyledons</taxon>
        <taxon>Gunneridae</taxon>
        <taxon>Pentapetalae</taxon>
        <taxon>asterids</taxon>
        <taxon>lamiids</taxon>
        <taxon>Lamiales</taxon>
        <taxon>Oleaceae</taxon>
        <taxon>Forsythieae</taxon>
        <taxon>Forsythia</taxon>
    </lineage>
</organism>
<keyword evidence="1" id="KW-0812">Transmembrane</keyword>
<comment type="caution">
    <text evidence="2">The sequence shown here is derived from an EMBL/GenBank/DDBJ whole genome shotgun (WGS) entry which is preliminary data.</text>
</comment>
<evidence type="ECO:0000313" key="3">
    <source>
        <dbReference type="Proteomes" id="UP001604277"/>
    </source>
</evidence>
<accession>A0ABD1RKI5</accession>
<dbReference type="EMBL" id="JBFOLJ010000012">
    <property type="protein sequence ID" value="KAL2488920.1"/>
    <property type="molecule type" value="Genomic_DNA"/>
</dbReference>
<keyword evidence="1" id="KW-1133">Transmembrane helix</keyword>